<comment type="caution">
    <text evidence="2">The sequence shown here is derived from an EMBL/GenBank/DDBJ whole genome shotgun (WGS) entry which is preliminary data.</text>
</comment>
<dbReference type="EMBL" id="AAXT01000002">
    <property type="protein sequence ID" value="EDO07549.1"/>
    <property type="molecule type" value="Genomic_DNA"/>
</dbReference>
<dbReference type="RefSeq" id="XP_001611117.1">
    <property type="nucleotide sequence ID" value="XM_001611067.1"/>
</dbReference>
<proteinExistence type="predicted"/>
<evidence type="ECO:0000256" key="1">
    <source>
        <dbReference type="SAM" id="MobiDB-lite"/>
    </source>
</evidence>
<dbReference type="KEGG" id="bbo:BBOV_IV011970"/>
<reference evidence="2 3" key="1">
    <citation type="journal article" date="2007" name="PLoS Pathog.">
        <title>Genome sequence of Babesia bovis and comparative analysis of apicomplexan hemoprotozoa.</title>
        <authorList>
            <person name="Brayton K.A."/>
            <person name="Lau A.O.T."/>
            <person name="Herndon D.R."/>
            <person name="Hannick L."/>
            <person name="Kappmeyer L.S."/>
            <person name="Berens S.J."/>
            <person name="Bidwell S.L."/>
            <person name="Brown W.C."/>
            <person name="Crabtree J."/>
            <person name="Fadrosh D."/>
            <person name="Feldblum T."/>
            <person name="Forberger H.A."/>
            <person name="Haas B.J."/>
            <person name="Howell J.M."/>
            <person name="Khouri H."/>
            <person name="Koo H."/>
            <person name="Mann D.J."/>
            <person name="Norimine J."/>
            <person name="Paulsen I.T."/>
            <person name="Radune D."/>
            <person name="Ren Q."/>
            <person name="Smith R.K. Jr."/>
            <person name="Suarez C.E."/>
            <person name="White O."/>
            <person name="Wortman J.R."/>
            <person name="Knowles D.P. Jr."/>
            <person name="McElwain T.F."/>
            <person name="Nene V.M."/>
        </authorList>
    </citation>
    <scope>NUCLEOTIDE SEQUENCE [LARGE SCALE GENOMIC DNA]</scope>
    <source>
        <strain evidence="2">T2Bo</strain>
    </source>
</reference>
<reference evidence="3" key="2">
    <citation type="journal article" date="2020" name="Data Brief">
        <title>Transcriptome dataset of Babesia bovis life stages within vertebrate and invertebrate hosts.</title>
        <authorList>
            <person name="Ueti M.W."/>
            <person name="Johnson W.C."/>
            <person name="Kappmeyer L.S."/>
            <person name="Herndon D.R."/>
            <person name="Mousel M.R."/>
            <person name="Reif K.E."/>
            <person name="Taus N.S."/>
            <person name="Ifeonu O.O."/>
            <person name="Silva J.C."/>
            <person name="Suarez C.E."/>
            <person name="Brayton K.A."/>
        </authorList>
    </citation>
    <scope>NUCLEOTIDE SEQUENCE [LARGE SCALE GENOMIC DNA]</scope>
</reference>
<keyword evidence="3" id="KW-1185">Reference proteome</keyword>
<feature type="region of interest" description="Disordered" evidence="1">
    <location>
        <begin position="256"/>
        <end position="279"/>
    </location>
</feature>
<organism evidence="2 3">
    <name type="scientific">Babesia bovis</name>
    <dbReference type="NCBI Taxonomy" id="5865"/>
    <lineage>
        <taxon>Eukaryota</taxon>
        <taxon>Sar</taxon>
        <taxon>Alveolata</taxon>
        <taxon>Apicomplexa</taxon>
        <taxon>Aconoidasida</taxon>
        <taxon>Piroplasmida</taxon>
        <taxon>Babesiidae</taxon>
        <taxon>Babesia</taxon>
    </lineage>
</organism>
<protein>
    <submittedName>
        <fullName evidence="2">Uncharacterized protein</fullName>
    </submittedName>
</protein>
<evidence type="ECO:0000313" key="3">
    <source>
        <dbReference type="Proteomes" id="UP000002173"/>
    </source>
</evidence>
<dbReference type="VEuPathDB" id="PiroplasmaDB:BBOV_IV011970"/>
<name>A7ASN0_BABBO</name>
<dbReference type="InParanoid" id="A7ASN0"/>
<dbReference type="AlphaFoldDB" id="A7ASN0"/>
<dbReference type="OMA" id="NTHEHER"/>
<dbReference type="eggNOG" id="ENOG502QXQZ">
    <property type="taxonomic scope" value="Eukaryota"/>
</dbReference>
<sequence length="422" mass="47338">MVKPRFSISLKGIETAFSSNEARADINAFGHKQLRIVTNAANILLRTDPLERDSVDPGSFDKFIRHSMRILVSTQQITRNGYRANTEDRNLHLESTNGSNSKYGLQNSSHIEPQYGRYTINNIWNNATIQFVSALSVHKPLLLQGKDIRNLVSQIRPATVTASDMVALLGAIHKAGASHQDEFASVAETCYKNIASKSQIIKHMSTRERSLVLWRRVATTYMSGNIDYTQLKQIRTFIYYCYKGLEDEALFVNGSNEGQASIHPPPESSRDQSGLKGHNREAISHSIPTLEAGTRHLNQQKTITECTNSIGPINNNTKSYTRLCQTMDNIYQASIIMAQCCTGAFGSPLITALGYSTILRLNQMVELAERIRPPRDDRHLSSDTHTKVALAIRDAGFTEFHCIHEHQVGQSTYYLDIVMKKH</sequence>
<reference evidence="3" key="3">
    <citation type="journal article" date="2021" name="Int. J. Parasitol.">
        <title>Comparative analysis of gene expression between Babesia bovis blood stages and kinetes allowed by improved genome annotation.</title>
        <authorList>
            <person name="Ueti M.W."/>
            <person name="Johnson W.C."/>
            <person name="Kappmeyer L.S."/>
            <person name="Herndon D.R."/>
            <person name="Mousel M.R."/>
            <person name="Reif K.E."/>
            <person name="Taus N.S."/>
            <person name="Ifeonu O.O."/>
            <person name="Silva J.C."/>
            <person name="Suarez C.E."/>
            <person name="Brayton K.A."/>
        </authorList>
    </citation>
    <scope>NUCLEOTIDE SEQUENCE [LARGE SCALE GENOMIC DNA]</scope>
</reference>
<dbReference type="Proteomes" id="UP000002173">
    <property type="component" value="Unassembled WGS sequence"/>
</dbReference>
<evidence type="ECO:0000313" key="2">
    <source>
        <dbReference type="EMBL" id="EDO07549.1"/>
    </source>
</evidence>
<gene>
    <name evidence="2" type="ORF">BBOV_IV011970</name>
</gene>
<accession>A7ASN0</accession>
<dbReference type="GeneID" id="5479351"/>